<evidence type="ECO:0000256" key="3">
    <source>
        <dbReference type="ARBA" id="ARBA00022989"/>
    </source>
</evidence>
<evidence type="ECO:0000259" key="6">
    <source>
        <dbReference type="Pfam" id="PF05154"/>
    </source>
</evidence>
<keyword evidence="4 5" id="KW-0472">Membrane</keyword>
<feature type="domain" description="DZANK-type" evidence="7">
    <location>
        <begin position="2"/>
        <end position="39"/>
    </location>
</feature>
<proteinExistence type="predicted"/>
<keyword evidence="3 5" id="KW-1133">Transmembrane helix</keyword>
<comment type="caution">
    <text evidence="8">The sequence shown here is derived from an EMBL/GenBank/DDBJ whole genome shotgun (WGS) entry which is preliminary data.</text>
</comment>
<evidence type="ECO:0000256" key="1">
    <source>
        <dbReference type="ARBA" id="ARBA00004141"/>
    </source>
</evidence>
<feature type="transmembrane region" description="Helical" evidence="5">
    <location>
        <begin position="80"/>
        <end position="108"/>
    </location>
</feature>
<dbReference type="Pfam" id="PF05154">
    <property type="entry name" value="TM2"/>
    <property type="match status" value="1"/>
</dbReference>
<organism evidence="8 9">
    <name type="scientific">Candidatus Cryptobacteroides intestinigallinarum</name>
    <dbReference type="NCBI Taxonomy" id="2840767"/>
    <lineage>
        <taxon>Bacteria</taxon>
        <taxon>Pseudomonadati</taxon>
        <taxon>Bacteroidota</taxon>
        <taxon>Bacteroidia</taxon>
        <taxon>Bacteroidales</taxon>
        <taxon>Candidatus Cryptobacteroides</taxon>
    </lineage>
</organism>
<evidence type="ECO:0000313" key="9">
    <source>
        <dbReference type="Proteomes" id="UP000823617"/>
    </source>
</evidence>
<protein>
    <submittedName>
        <fullName evidence="8">TM2 domain-containing protein</fullName>
    </submittedName>
</protein>
<dbReference type="InterPro" id="IPR025874">
    <property type="entry name" value="DZR"/>
</dbReference>
<dbReference type="Proteomes" id="UP000823617">
    <property type="component" value="Unassembled WGS sequence"/>
</dbReference>
<reference evidence="8" key="1">
    <citation type="submission" date="2020-10" db="EMBL/GenBank/DDBJ databases">
        <authorList>
            <person name="Gilroy R."/>
        </authorList>
    </citation>
    <scope>NUCLEOTIDE SEQUENCE</scope>
    <source>
        <strain evidence="8">B1-3475</strain>
    </source>
</reference>
<dbReference type="InterPro" id="IPR007829">
    <property type="entry name" value="TM2"/>
</dbReference>
<feature type="transmembrane region" description="Helical" evidence="5">
    <location>
        <begin position="56"/>
        <end position="74"/>
    </location>
</feature>
<evidence type="ECO:0000256" key="4">
    <source>
        <dbReference type="ARBA" id="ARBA00023136"/>
    </source>
</evidence>
<evidence type="ECO:0000313" key="8">
    <source>
        <dbReference type="EMBL" id="MBO8454938.1"/>
    </source>
</evidence>
<sequence>MSDSASFCPHCGAPVAKDVFCPECGTKVPADARFCPQCGKNLSQEYPVGFYAKDKTIAGIFAILLGSLGIHYFYLGKITAGILTIILSVCTCGIWSLLMFIQGIMMLVMSDREFQEKYVDNDRTLPLF</sequence>
<dbReference type="AlphaFoldDB" id="A0A9D9MYW9"/>
<comment type="subcellular location">
    <subcellularLocation>
        <location evidence="1">Membrane</location>
        <topology evidence="1">Multi-pass membrane protein</topology>
    </subcellularLocation>
</comment>
<gene>
    <name evidence="8" type="ORF">IAC08_00850</name>
</gene>
<dbReference type="GO" id="GO:0016020">
    <property type="term" value="C:membrane"/>
    <property type="evidence" value="ECO:0007669"/>
    <property type="project" value="UniProtKB-SubCell"/>
</dbReference>
<feature type="domain" description="TM2" evidence="6">
    <location>
        <begin position="53"/>
        <end position="100"/>
    </location>
</feature>
<evidence type="ECO:0000256" key="2">
    <source>
        <dbReference type="ARBA" id="ARBA00022692"/>
    </source>
</evidence>
<evidence type="ECO:0000259" key="7">
    <source>
        <dbReference type="Pfam" id="PF12773"/>
    </source>
</evidence>
<dbReference type="Pfam" id="PF12773">
    <property type="entry name" value="DZR"/>
    <property type="match status" value="1"/>
</dbReference>
<keyword evidence="2 5" id="KW-0812">Transmembrane</keyword>
<name>A0A9D9MYW9_9BACT</name>
<evidence type="ECO:0000256" key="5">
    <source>
        <dbReference type="SAM" id="Phobius"/>
    </source>
</evidence>
<accession>A0A9D9MYW9</accession>
<dbReference type="EMBL" id="JADIMK010000008">
    <property type="protein sequence ID" value="MBO8454938.1"/>
    <property type="molecule type" value="Genomic_DNA"/>
</dbReference>
<reference evidence="8" key="2">
    <citation type="journal article" date="2021" name="PeerJ">
        <title>Extensive microbial diversity within the chicken gut microbiome revealed by metagenomics and culture.</title>
        <authorList>
            <person name="Gilroy R."/>
            <person name="Ravi A."/>
            <person name="Getino M."/>
            <person name="Pursley I."/>
            <person name="Horton D.L."/>
            <person name="Alikhan N.F."/>
            <person name="Baker D."/>
            <person name="Gharbi K."/>
            <person name="Hall N."/>
            <person name="Watson M."/>
            <person name="Adriaenssens E.M."/>
            <person name="Foster-Nyarko E."/>
            <person name="Jarju S."/>
            <person name="Secka A."/>
            <person name="Antonio M."/>
            <person name="Oren A."/>
            <person name="Chaudhuri R.R."/>
            <person name="La Ragione R."/>
            <person name="Hildebrand F."/>
            <person name="Pallen M.J."/>
        </authorList>
    </citation>
    <scope>NUCLEOTIDE SEQUENCE</scope>
    <source>
        <strain evidence="8">B1-3475</strain>
    </source>
</reference>